<dbReference type="Gene3D" id="1.10.287.920">
    <property type="entry name" value="Pheromone alpha factor receptor"/>
    <property type="match status" value="1"/>
</dbReference>
<evidence type="ECO:0000256" key="2">
    <source>
        <dbReference type="SAM" id="Phobius"/>
    </source>
</evidence>
<feature type="transmembrane region" description="Helical" evidence="2">
    <location>
        <begin position="238"/>
        <end position="260"/>
    </location>
</feature>
<feature type="compositionally biased region" description="Polar residues" evidence="1">
    <location>
        <begin position="319"/>
        <end position="334"/>
    </location>
</feature>
<feature type="non-terminal residue" evidence="3">
    <location>
        <position position="1"/>
    </location>
</feature>
<dbReference type="InterPro" id="IPR027458">
    <property type="entry name" value="STE2_TM1-TM2_sf"/>
</dbReference>
<dbReference type="GO" id="GO:0000750">
    <property type="term" value="P:pheromone-dependent signal transduction involved in conjugation with cellular fusion"/>
    <property type="evidence" value="ECO:0007669"/>
    <property type="project" value="TreeGrafter"/>
</dbReference>
<sequence length="386" mass="42927">AKMAFDPYTQSITIHSPPGPPIKIPIPEIDRFNEETASIIINYGAQLGASITMLLVILLTVPTQKFLRASNLLHILALLVCVFRTVFLVLYFISPFSHFYQVWSGDYSQIPAWNFRTSIAGAVLPMLLTVTTEAALMHQAWTMVSLFANKTKYAITFLSLLLTLIAIAFRVAYTVAECKSIIDLVSAEKYAWLIKTTLIWNTCSVGWFCALFNSKLVWHLVSNRGVLPSRRAMTPMEVLIMANGILMIFPVIFATLEWYHFINFEAGSLTPTTVAIILPLGTLVAQRLSQTSPAPSTDPSSYPSSSYQARYKATRDSSRTPFKSGSLFSATTNSSAPRSQLVDTTVLAPVRDVIDPIDLELRQIDGYLQPKEIHVRAEPGEGQFHK</sequence>
<keyword evidence="2" id="KW-0812">Transmembrane</keyword>
<evidence type="ECO:0000313" key="3">
    <source>
        <dbReference type="EMBL" id="EHK23993.1"/>
    </source>
</evidence>
<dbReference type="Pfam" id="PF02116">
    <property type="entry name" value="STE2"/>
    <property type="match status" value="1"/>
</dbReference>
<keyword evidence="3" id="KW-0675">Receptor</keyword>
<feature type="transmembrane region" description="Helical" evidence="2">
    <location>
        <begin position="40"/>
        <end position="61"/>
    </location>
</feature>
<dbReference type="OMA" id="VSICYFS"/>
<dbReference type="EMBL" id="ABDF02000005">
    <property type="protein sequence ID" value="EHK23993.1"/>
    <property type="molecule type" value="Genomic_DNA"/>
</dbReference>
<dbReference type="GO" id="GO:0004932">
    <property type="term" value="F:mating-type factor pheromone receptor activity"/>
    <property type="evidence" value="ECO:0007669"/>
    <property type="project" value="InterPro"/>
</dbReference>
<dbReference type="PANTHER" id="PTHR28009">
    <property type="entry name" value="PHEROMONE ALPHA FACTOR RECEPTOR"/>
    <property type="match status" value="1"/>
</dbReference>
<dbReference type="AlphaFoldDB" id="G9MQ44"/>
<feature type="transmembrane region" description="Helical" evidence="2">
    <location>
        <begin position="113"/>
        <end position="132"/>
    </location>
</feature>
<dbReference type="PRINTS" id="PR00250">
    <property type="entry name" value="GPCRSTE2"/>
</dbReference>
<accession>G9MQ44</accession>
<organism evidence="3 4">
    <name type="scientific">Hypocrea virens (strain Gv29-8 / FGSC 10586)</name>
    <name type="common">Gliocladium virens</name>
    <name type="synonym">Trichoderma virens</name>
    <dbReference type="NCBI Taxonomy" id="413071"/>
    <lineage>
        <taxon>Eukaryota</taxon>
        <taxon>Fungi</taxon>
        <taxon>Dikarya</taxon>
        <taxon>Ascomycota</taxon>
        <taxon>Pezizomycotina</taxon>
        <taxon>Sordariomycetes</taxon>
        <taxon>Hypocreomycetidae</taxon>
        <taxon>Hypocreales</taxon>
        <taxon>Hypocreaceae</taxon>
        <taxon>Trichoderma</taxon>
    </lineage>
</organism>
<dbReference type="HOGENOM" id="CLU_035056_0_1_1"/>
<feature type="region of interest" description="Disordered" evidence="1">
    <location>
        <begin position="291"/>
        <end position="334"/>
    </location>
</feature>
<evidence type="ECO:0000313" key="4">
    <source>
        <dbReference type="Proteomes" id="UP000007115"/>
    </source>
</evidence>
<comment type="caution">
    <text evidence="3">The sequence shown here is derived from an EMBL/GenBank/DDBJ whole genome shotgun (WGS) entry which is preliminary data.</text>
</comment>
<dbReference type="OrthoDB" id="5402633at2759"/>
<evidence type="ECO:0000256" key="1">
    <source>
        <dbReference type="SAM" id="MobiDB-lite"/>
    </source>
</evidence>
<dbReference type="GO" id="GO:0038038">
    <property type="term" value="C:G protein-coupled receptor homodimeric complex"/>
    <property type="evidence" value="ECO:0007669"/>
    <property type="project" value="TreeGrafter"/>
</dbReference>
<feature type="transmembrane region" description="Helical" evidence="2">
    <location>
        <begin position="153"/>
        <end position="173"/>
    </location>
</feature>
<dbReference type="InParanoid" id="G9MQ44"/>
<dbReference type="VEuPathDB" id="FungiDB:TRIVIDRAFT_147400"/>
<name>G9MQ44_HYPVG</name>
<feature type="transmembrane region" description="Helical" evidence="2">
    <location>
        <begin position="73"/>
        <end position="93"/>
    </location>
</feature>
<keyword evidence="4" id="KW-1185">Reference proteome</keyword>
<dbReference type="eggNOG" id="ENOG502QTV4">
    <property type="taxonomic scope" value="Eukaryota"/>
</dbReference>
<dbReference type="InterPro" id="IPR000366">
    <property type="entry name" value="GPCR_STE2"/>
</dbReference>
<feature type="compositionally biased region" description="Low complexity" evidence="1">
    <location>
        <begin position="291"/>
        <end position="309"/>
    </location>
</feature>
<gene>
    <name evidence="3" type="ORF">TRIVIDRAFT_147400</name>
</gene>
<proteinExistence type="predicted"/>
<dbReference type="RefSeq" id="XP_013958194.1">
    <property type="nucleotide sequence ID" value="XM_014102719.1"/>
</dbReference>
<feature type="transmembrane region" description="Helical" evidence="2">
    <location>
        <begin position="198"/>
        <end position="218"/>
    </location>
</feature>
<dbReference type="PANTHER" id="PTHR28009:SF1">
    <property type="entry name" value="PHEROMONE ALPHA FACTOR RECEPTOR"/>
    <property type="match status" value="1"/>
</dbReference>
<keyword evidence="2" id="KW-1133">Transmembrane helix</keyword>
<keyword evidence="2" id="KW-0472">Membrane</keyword>
<protein>
    <submittedName>
        <fullName evidence="3">Mating type pheromone G-protein coupled receptor</fullName>
    </submittedName>
</protein>
<dbReference type="CDD" id="cd14939">
    <property type="entry name" value="7tmD_STE2"/>
    <property type="match status" value="1"/>
</dbReference>
<dbReference type="Proteomes" id="UP000007115">
    <property type="component" value="Unassembled WGS sequence"/>
</dbReference>
<dbReference type="GeneID" id="25787996"/>
<dbReference type="STRING" id="413071.G9MQ44"/>
<reference evidence="3 4" key="1">
    <citation type="journal article" date="2011" name="Genome Biol.">
        <title>Comparative genome sequence analysis underscores mycoparasitism as the ancestral life style of Trichoderma.</title>
        <authorList>
            <person name="Kubicek C.P."/>
            <person name="Herrera-Estrella A."/>
            <person name="Seidl-Seiboth V."/>
            <person name="Martinez D.A."/>
            <person name="Druzhinina I.S."/>
            <person name="Thon M."/>
            <person name="Zeilinger S."/>
            <person name="Casas-Flores S."/>
            <person name="Horwitz B.A."/>
            <person name="Mukherjee P.K."/>
            <person name="Mukherjee M."/>
            <person name="Kredics L."/>
            <person name="Alcaraz L.D."/>
            <person name="Aerts A."/>
            <person name="Antal Z."/>
            <person name="Atanasova L."/>
            <person name="Cervantes-Badillo M.G."/>
            <person name="Challacombe J."/>
            <person name="Chertkov O."/>
            <person name="McCluskey K."/>
            <person name="Coulpier F."/>
            <person name="Deshpande N."/>
            <person name="von Doehren H."/>
            <person name="Ebbole D.J."/>
            <person name="Esquivel-Naranjo E.U."/>
            <person name="Fekete E."/>
            <person name="Flipphi M."/>
            <person name="Glaser F."/>
            <person name="Gomez-Rodriguez E.Y."/>
            <person name="Gruber S."/>
            <person name="Han C."/>
            <person name="Henrissat B."/>
            <person name="Hermosa R."/>
            <person name="Hernandez-Onate M."/>
            <person name="Karaffa L."/>
            <person name="Kosti I."/>
            <person name="Le Crom S."/>
            <person name="Lindquist E."/>
            <person name="Lucas S."/>
            <person name="Luebeck M."/>
            <person name="Luebeck P.S."/>
            <person name="Margeot A."/>
            <person name="Metz B."/>
            <person name="Misra M."/>
            <person name="Nevalainen H."/>
            <person name="Omann M."/>
            <person name="Packer N."/>
            <person name="Perrone G."/>
            <person name="Uresti-Rivera E.E."/>
            <person name="Salamov A."/>
            <person name="Schmoll M."/>
            <person name="Seiboth B."/>
            <person name="Shapiro H."/>
            <person name="Sukno S."/>
            <person name="Tamayo-Ramos J.A."/>
            <person name="Tisch D."/>
            <person name="Wiest A."/>
            <person name="Wilkinson H.H."/>
            <person name="Zhang M."/>
            <person name="Coutinho P.M."/>
            <person name="Kenerley C.M."/>
            <person name="Monte E."/>
            <person name="Baker S.E."/>
            <person name="Grigoriev I.V."/>
        </authorList>
    </citation>
    <scope>NUCLEOTIDE SEQUENCE [LARGE SCALE GENOMIC DNA]</scope>
    <source>
        <strain evidence="4">Gv29-8 / FGSC 10586</strain>
    </source>
</reference>